<keyword evidence="9" id="KW-1185">Reference proteome</keyword>
<dbReference type="GO" id="GO:0003924">
    <property type="term" value="F:GTPase activity"/>
    <property type="evidence" value="ECO:0007669"/>
    <property type="project" value="TreeGrafter"/>
</dbReference>
<dbReference type="GO" id="GO:0005525">
    <property type="term" value="F:GTP binding"/>
    <property type="evidence" value="ECO:0007669"/>
    <property type="project" value="TreeGrafter"/>
</dbReference>
<dbReference type="AlphaFoldDB" id="A0A6P4ISF9"/>
<evidence type="ECO:0000259" key="8">
    <source>
        <dbReference type="PROSITE" id="PS51714"/>
    </source>
</evidence>
<dbReference type="InterPro" id="IPR007034">
    <property type="entry name" value="BMS1_TSR1_C"/>
</dbReference>
<dbReference type="GO" id="GO:0000462">
    <property type="term" value="P:maturation of SSU-rRNA from tricistronic rRNA transcript (SSU-rRNA, 5.8S rRNA, LSU-rRNA)"/>
    <property type="evidence" value="ECO:0007669"/>
    <property type="project" value="TreeGrafter"/>
</dbReference>
<dbReference type="OrthoDB" id="119302at2759"/>
<dbReference type="GO" id="GO:0034511">
    <property type="term" value="F:U3 snoRNA binding"/>
    <property type="evidence" value="ECO:0007669"/>
    <property type="project" value="TreeGrafter"/>
</dbReference>
<dbReference type="InterPro" id="IPR039761">
    <property type="entry name" value="Bms1/Tsr1"/>
</dbReference>
<dbReference type="GO" id="GO:0000479">
    <property type="term" value="P:endonucleolytic cleavage of tricistronic rRNA transcript (SSU-rRNA, 5.8S rRNA, LSU-rRNA)"/>
    <property type="evidence" value="ECO:0007669"/>
    <property type="project" value="TreeGrafter"/>
</dbReference>
<comment type="function">
    <text evidence="4">Required during maturation of the 40S ribosomal subunit in the nucleolus.</text>
</comment>
<dbReference type="SMART" id="SM01362">
    <property type="entry name" value="DUF663"/>
    <property type="match status" value="1"/>
</dbReference>
<protein>
    <recommendedName>
        <fullName evidence="6">Pre-rRNA-processing protein TSR1 homolog</fullName>
    </recommendedName>
</protein>
<proteinExistence type="inferred from homology"/>
<evidence type="ECO:0000313" key="10">
    <source>
        <dbReference type="RefSeq" id="XP_017026374.1"/>
    </source>
</evidence>
<evidence type="ECO:0000256" key="2">
    <source>
        <dbReference type="ARBA" id="ARBA00022517"/>
    </source>
</evidence>
<feature type="compositionally biased region" description="Basic residues" evidence="7">
    <location>
        <begin position="16"/>
        <end position="27"/>
    </location>
</feature>
<keyword evidence="2" id="KW-0690">Ribosome biogenesis</keyword>
<dbReference type="PROSITE" id="PS51714">
    <property type="entry name" value="G_BMS1"/>
    <property type="match status" value="1"/>
</dbReference>
<organism evidence="9 10">
    <name type="scientific">Drosophila kikkawai</name>
    <name type="common">Fruit fly</name>
    <dbReference type="NCBI Taxonomy" id="30033"/>
    <lineage>
        <taxon>Eukaryota</taxon>
        <taxon>Metazoa</taxon>
        <taxon>Ecdysozoa</taxon>
        <taxon>Arthropoda</taxon>
        <taxon>Hexapoda</taxon>
        <taxon>Insecta</taxon>
        <taxon>Pterygota</taxon>
        <taxon>Neoptera</taxon>
        <taxon>Endopterygota</taxon>
        <taxon>Diptera</taxon>
        <taxon>Brachycera</taxon>
        <taxon>Muscomorpha</taxon>
        <taxon>Ephydroidea</taxon>
        <taxon>Drosophilidae</taxon>
        <taxon>Drosophila</taxon>
        <taxon>Sophophora</taxon>
    </lineage>
</organism>
<comment type="subcellular location">
    <subcellularLocation>
        <location evidence="1">Nucleus</location>
        <location evidence="1">Nucleolus</location>
    </subcellularLocation>
</comment>
<feature type="region of interest" description="Disordered" evidence="7">
    <location>
        <begin position="1"/>
        <end position="76"/>
    </location>
</feature>
<dbReference type="GO" id="GO:0005730">
    <property type="term" value="C:nucleolus"/>
    <property type="evidence" value="ECO:0007669"/>
    <property type="project" value="UniProtKB-SubCell"/>
</dbReference>
<feature type="domain" description="Bms1-type G" evidence="8">
    <location>
        <begin position="84"/>
        <end position="249"/>
    </location>
</feature>
<dbReference type="SMART" id="SM00785">
    <property type="entry name" value="AARP2CN"/>
    <property type="match status" value="1"/>
</dbReference>
<dbReference type="PANTHER" id="PTHR12858">
    <property type="entry name" value="RIBOSOME BIOGENESIS PROTEIN"/>
    <property type="match status" value="1"/>
</dbReference>
<dbReference type="InterPro" id="IPR030387">
    <property type="entry name" value="G_Bms1/Tsr1_dom"/>
</dbReference>
<dbReference type="OMA" id="MNLPRFK"/>
<evidence type="ECO:0000256" key="3">
    <source>
        <dbReference type="ARBA" id="ARBA00023242"/>
    </source>
</evidence>
<evidence type="ECO:0000256" key="7">
    <source>
        <dbReference type="SAM" id="MobiDB-lite"/>
    </source>
</evidence>
<dbReference type="Pfam" id="PF22298">
    <property type="entry name" value="Tsr1_G-like"/>
    <property type="match status" value="1"/>
</dbReference>
<evidence type="ECO:0000313" key="9">
    <source>
        <dbReference type="Proteomes" id="UP001652661"/>
    </source>
</evidence>
<dbReference type="RefSeq" id="XP_017026374.1">
    <property type="nucleotide sequence ID" value="XM_017170885.3"/>
</dbReference>
<evidence type="ECO:0000256" key="6">
    <source>
        <dbReference type="ARBA" id="ARBA00040070"/>
    </source>
</evidence>
<dbReference type="InterPro" id="IPR012948">
    <property type="entry name" value="AARP2CN"/>
</dbReference>
<evidence type="ECO:0000256" key="1">
    <source>
        <dbReference type="ARBA" id="ARBA00004604"/>
    </source>
</evidence>
<comment type="similarity">
    <text evidence="5">Belongs to the TRAFAC class translation factor GTPase superfamily. Bms1-like GTPase family. TSR1 subfamily.</text>
</comment>
<keyword evidence="3" id="KW-0539">Nucleus</keyword>
<gene>
    <name evidence="10" type="primary">Tsr1</name>
</gene>
<sequence length="817" mass="93923">MADHAFHRPGPLKQTNKAHKTGRHRSKGAIDNAMKGKVGLQAVSHKHKQQQRKEQRRNQMNQLRRNKREEVLEQKRKLGGQNTAPFLVCLLPMHEQIDPKSALAILESCDSELVVENSPSGIVYMNLPRFKQRFAFVTPPAGRGNELIALDYLKVCDTTLLLTSAAFGEDEVFDRWGQRIFNMMSAQGIPTPVVALMDLESINPKRRPAAKQAAQKFISKLLPEEKVMQLDTATEGLTVMRRIGGQKKRILHNVANRPHLFGDVVEFKANSDPSEDLGTLEVTGFLRGQSLNVNGLVHIPGLGDFQLGQVVAPPDPYKLDKSRDGENAEVRLLDRSDPLKRTSLQSENIPDPMDAEQTWPTEEEIAASQQETKKMKLVKRVPKGYSEYQAAWIPDVEEVEDPDSKGDDDMSEDSDDDDEGDEDDEDFMSCDNKSFEDEYEKRDSDTEEYLDSVSVASEAAINDEKYDNQMDFQEERETLQKLQQARTDQLWPDEIDTPLDVPAHERFQKYRGLESFRTSPWDAKENLPADYARIYQFQNFDRTKRRILAEAKEFEGVLPGFYVTLHVINVPESRWNAFRSAQLTDNIIVYGMLPHEHQMCIMNVVLQRMPDSEVPLKSKEQLIIQCGYRRFVVNPIYSQHTNGDKHKFERYFRPYETVCATFYAPIQFPPAAVLAFKVNPDSTLALVARGRLLSCNPDRIVLKRVVLSGHPMRINRKSATIRYMFFYKEDVEYFRPVKLRTKCGRLGHIKESLGTHGHMKCYFDGQLRSYDTAFMYLYKRVFPKWTYEECLVRTAEHERQHAAANRRSEDQQVAMDM</sequence>
<reference evidence="10" key="1">
    <citation type="submission" date="2025-08" db="UniProtKB">
        <authorList>
            <consortium name="RefSeq"/>
        </authorList>
    </citation>
    <scope>IDENTIFICATION</scope>
    <source>
        <strain evidence="10">14028-0561.14</strain>
        <tissue evidence="10">Whole fly</tissue>
    </source>
</reference>
<feature type="compositionally biased region" description="Acidic residues" evidence="7">
    <location>
        <begin position="409"/>
        <end position="428"/>
    </location>
</feature>
<feature type="region of interest" description="Disordered" evidence="7">
    <location>
        <begin position="392"/>
        <end position="449"/>
    </location>
</feature>
<evidence type="ECO:0000256" key="4">
    <source>
        <dbReference type="ARBA" id="ARBA00037087"/>
    </source>
</evidence>
<evidence type="ECO:0000256" key="5">
    <source>
        <dbReference type="ARBA" id="ARBA00038288"/>
    </source>
</evidence>
<dbReference type="GO" id="GO:0030688">
    <property type="term" value="C:preribosome, small subunit precursor"/>
    <property type="evidence" value="ECO:0007669"/>
    <property type="project" value="TreeGrafter"/>
</dbReference>
<dbReference type="Proteomes" id="UP001652661">
    <property type="component" value="Chromosome 3L"/>
</dbReference>
<dbReference type="Pfam" id="PF04950">
    <property type="entry name" value="RIBIOP_C"/>
    <property type="match status" value="1"/>
</dbReference>
<dbReference type="PANTHER" id="PTHR12858:SF1">
    <property type="entry name" value="PRE-RRNA-PROCESSING PROTEIN TSR1 HOMOLOG"/>
    <property type="match status" value="1"/>
</dbReference>
<feature type="compositionally biased region" description="Basic and acidic residues" evidence="7">
    <location>
        <begin position="67"/>
        <end position="76"/>
    </location>
</feature>
<dbReference type="Pfam" id="PF08142">
    <property type="entry name" value="AARP2CN"/>
    <property type="match status" value="1"/>
</dbReference>
<name>A0A6P4ISF9_DROKI</name>
<feature type="region of interest" description="Disordered" evidence="7">
    <location>
        <begin position="319"/>
        <end position="358"/>
    </location>
</feature>
<accession>A0A6P4ISF9</accession>
<feature type="compositionally biased region" description="Basic and acidic residues" evidence="7">
    <location>
        <begin position="319"/>
        <end position="340"/>
    </location>
</feature>
<feature type="compositionally biased region" description="Basic and acidic residues" evidence="7">
    <location>
        <begin position="433"/>
        <end position="444"/>
    </location>
</feature>